<dbReference type="GO" id="GO:0016887">
    <property type="term" value="F:ATP hydrolysis activity"/>
    <property type="evidence" value="ECO:0007669"/>
    <property type="project" value="InterPro"/>
</dbReference>
<gene>
    <name evidence="11" type="ORF">GSOID_T00011758001</name>
</gene>
<evidence type="ECO:0000256" key="3">
    <source>
        <dbReference type="ARBA" id="ARBA00022741"/>
    </source>
</evidence>
<dbReference type="GO" id="GO:0005634">
    <property type="term" value="C:nucleus"/>
    <property type="evidence" value="ECO:0007669"/>
    <property type="project" value="UniProtKB-SubCell"/>
</dbReference>
<dbReference type="AlphaFoldDB" id="E4WXW3"/>
<keyword evidence="6" id="KW-0067">ATP-binding</keyword>
<comment type="subcellular location">
    <subcellularLocation>
        <location evidence="1">Nucleus</location>
    </subcellularLocation>
</comment>
<dbReference type="SMART" id="SM00490">
    <property type="entry name" value="HELICc"/>
    <property type="match status" value="1"/>
</dbReference>
<reference evidence="11" key="1">
    <citation type="journal article" date="2010" name="Science">
        <title>Plasticity of animal genome architecture unmasked by rapid evolution of a pelagic tunicate.</title>
        <authorList>
            <person name="Denoeud F."/>
            <person name="Henriet S."/>
            <person name="Mungpakdee S."/>
            <person name="Aury J.M."/>
            <person name="Da Silva C."/>
            <person name="Brinkmann H."/>
            <person name="Mikhaleva J."/>
            <person name="Olsen L.C."/>
            <person name="Jubin C."/>
            <person name="Canestro C."/>
            <person name="Bouquet J.M."/>
            <person name="Danks G."/>
            <person name="Poulain J."/>
            <person name="Campsteijn C."/>
            <person name="Adamski M."/>
            <person name="Cross I."/>
            <person name="Yadetie F."/>
            <person name="Muffato M."/>
            <person name="Louis A."/>
            <person name="Butcher S."/>
            <person name="Tsagkogeorga G."/>
            <person name="Konrad A."/>
            <person name="Singh S."/>
            <person name="Jensen M.F."/>
            <person name="Cong E.H."/>
            <person name="Eikeseth-Otteraa H."/>
            <person name="Noel B."/>
            <person name="Anthouard V."/>
            <person name="Porcel B.M."/>
            <person name="Kachouri-Lafond R."/>
            <person name="Nishino A."/>
            <person name="Ugolini M."/>
            <person name="Chourrout P."/>
            <person name="Nishida H."/>
            <person name="Aasland R."/>
            <person name="Huzurbazar S."/>
            <person name="Westhof E."/>
            <person name="Delsuc F."/>
            <person name="Lehrach H."/>
            <person name="Reinhardt R."/>
            <person name="Weissenbach J."/>
            <person name="Roy S.W."/>
            <person name="Artiguenave F."/>
            <person name="Postlethwait J.H."/>
            <person name="Manak J.R."/>
            <person name="Thompson E.M."/>
            <person name="Jaillon O."/>
            <person name="Du Pasquier L."/>
            <person name="Boudinot P."/>
            <person name="Liberles D.A."/>
            <person name="Volff J.N."/>
            <person name="Philippe H."/>
            <person name="Lenhard B."/>
            <person name="Roest Crollius H."/>
            <person name="Wincker P."/>
            <person name="Chourrout D."/>
        </authorList>
    </citation>
    <scope>NUCLEOTIDE SEQUENCE [LARGE SCALE GENOMIC DNA]</scope>
</reference>
<dbReference type="Gene3D" id="3.40.50.300">
    <property type="entry name" value="P-loop containing nucleotide triphosphate hydrolases"/>
    <property type="match status" value="1"/>
</dbReference>
<dbReference type="EMBL" id="FN653018">
    <property type="protein sequence ID" value="CBY22207.1"/>
    <property type="molecule type" value="Genomic_DNA"/>
</dbReference>
<protein>
    <recommendedName>
        <fullName evidence="10">Helicase C-terminal domain-containing protein</fullName>
    </recommendedName>
</protein>
<feature type="domain" description="Helicase C-terminal" evidence="10">
    <location>
        <begin position="1"/>
        <end position="111"/>
    </location>
</feature>
<feature type="compositionally biased region" description="Basic and acidic residues" evidence="9">
    <location>
        <begin position="180"/>
        <end position="191"/>
    </location>
</feature>
<keyword evidence="4" id="KW-0378">Hydrolase</keyword>
<dbReference type="SUPFAM" id="SSF52540">
    <property type="entry name" value="P-loop containing nucleoside triphosphate hydrolases"/>
    <property type="match status" value="1"/>
</dbReference>
<dbReference type="PANTHER" id="PTHR45797:SF1">
    <property type="entry name" value="HELICASE ARIP4"/>
    <property type="match status" value="1"/>
</dbReference>
<evidence type="ECO:0000256" key="5">
    <source>
        <dbReference type="ARBA" id="ARBA00022806"/>
    </source>
</evidence>
<dbReference type="Pfam" id="PF00271">
    <property type="entry name" value="Helicase_C"/>
    <property type="match status" value="1"/>
</dbReference>
<dbReference type="InterPro" id="IPR044574">
    <property type="entry name" value="ARIP4-like"/>
</dbReference>
<keyword evidence="8" id="KW-0539">Nucleus</keyword>
<dbReference type="InParanoid" id="E4WXW3"/>
<evidence type="ECO:0000313" key="12">
    <source>
        <dbReference type="Proteomes" id="UP000001307"/>
    </source>
</evidence>
<keyword evidence="12" id="KW-1185">Reference proteome</keyword>
<keyword evidence="5" id="KW-0347">Helicase</keyword>
<evidence type="ECO:0000256" key="7">
    <source>
        <dbReference type="ARBA" id="ARBA00023125"/>
    </source>
</evidence>
<name>E4WXW3_OIKDI</name>
<evidence type="ECO:0000256" key="4">
    <source>
        <dbReference type="ARBA" id="ARBA00022801"/>
    </source>
</evidence>
<proteinExistence type="inferred from homology"/>
<dbReference type="PANTHER" id="PTHR45797">
    <property type="entry name" value="RAD54-LIKE"/>
    <property type="match status" value="1"/>
</dbReference>
<dbReference type="Proteomes" id="UP000001307">
    <property type="component" value="Unassembled WGS sequence"/>
</dbReference>
<dbReference type="InterPro" id="IPR027417">
    <property type="entry name" value="P-loop_NTPase"/>
</dbReference>
<dbReference type="PROSITE" id="PS51194">
    <property type="entry name" value="HELICASE_CTER"/>
    <property type="match status" value="1"/>
</dbReference>
<dbReference type="GO" id="GO:0004386">
    <property type="term" value="F:helicase activity"/>
    <property type="evidence" value="ECO:0007669"/>
    <property type="project" value="UniProtKB-KW"/>
</dbReference>
<evidence type="ECO:0000256" key="9">
    <source>
        <dbReference type="SAM" id="MobiDB-lite"/>
    </source>
</evidence>
<evidence type="ECO:0000313" key="11">
    <source>
        <dbReference type="EMBL" id="CBY22207.1"/>
    </source>
</evidence>
<evidence type="ECO:0000256" key="6">
    <source>
        <dbReference type="ARBA" id="ARBA00022840"/>
    </source>
</evidence>
<dbReference type="CDD" id="cd18793">
    <property type="entry name" value="SF2_C_SNF"/>
    <property type="match status" value="1"/>
</dbReference>
<evidence type="ECO:0000259" key="10">
    <source>
        <dbReference type="PROSITE" id="PS51194"/>
    </source>
</evidence>
<evidence type="ECO:0000256" key="8">
    <source>
        <dbReference type="ARBA" id="ARBA00023242"/>
    </source>
</evidence>
<keyword evidence="7" id="KW-0238">DNA-binding</keyword>
<comment type="similarity">
    <text evidence="2">Belongs to the SNF2/RAD54 helicase family.</text>
</comment>
<evidence type="ECO:0000256" key="2">
    <source>
        <dbReference type="ARBA" id="ARBA00007025"/>
    </source>
</evidence>
<organism evidence="11">
    <name type="scientific">Oikopleura dioica</name>
    <name type="common">Tunicate</name>
    <dbReference type="NCBI Taxonomy" id="34765"/>
    <lineage>
        <taxon>Eukaryota</taxon>
        <taxon>Metazoa</taxon>
        <taxon>Chordata</taxon>
        <taxon>Tunicata</taxon>
        <taxon>Appendicularia</taxon>
        <taxon>Copelata</taxon>
        <taxon>Oikopleuridae</taxon>
        <taxon>Oikopleura</taxon>
    </lineage>
</organism>
<dbReference type="InterPro" id="IPR049730">
    <property type="entry name" value="SNF2/RAD54-like_C"/>
</dbReference>
<evidence type="ECO:0000256" key="1">
    <source>
        <dbReference type="ARBA" id="ARBA00004123"/>
    </source>
</evidence>
<keyword evidence="3" id="KW-0547">Nucleotide-binding</keyword>
<dbReference type="OrthoDB" id="9900844at2759"/>
<accession>E4WXW3</accession>
<dbReference type="GO" id="GO:0003677">
    <property type="term" value="F:DNA binding"/>
    <property type="evidence" value="ECO:0007669"/>
    <property type="project" value="UniProtKB-KW"/>
</dbReference>
<sequence length="402" mass="44326">MRIDGSCGSMEREKIIKKFTDFPLPSILIISTRAGCVGINVTAATRVVMFDVSWNPVHDAQAVCRIYRIGQEKACFIYRLVADGCMERAIYERQVAKTSLSRRIVDEKNIDRLRVDSNRALLIFQDQSNLPPPPPMTAEEAGDSVIEEVSRECGKYLSHTPIKMESLIVESKQQLTASEKRIAKRQYESEKSTSGGYGCGRGRPRAEHRPIAHVRPFQSGNSHGQMPGMPNHHITTGLPSWRHAAMNMARQGTPPFNPNGSPSLLCNLPFPNPLLSPRHSGSPSHDSSTNHRETVSFGPPVPAEEQNFLNDFPVHGSSMPQNCSSSNAVLPPSSDFPNLLRNPAFNQPRLDNVSSIMQFLKDGYNTSAALDLQRHRDQTSLNLAGIIPQAPPGGTIDIIDSD</sequence>
<feature type="region of interest" description="Disordered" evidence="9">
    <location>
        <begin position="180"/>
        <end position="205"/>
    </location>
</feature>
<dbReference type="GO" id="GO:0005524">
    <property type="term" value="F:ATP binding"/>
    <property type="evidence" value="ECO:0007669"/>
    <property type="project" value="UniProtKB-KW"/>
</dbReference>
<feature type="region of interest" description="Disordered" evidence="9">
    <location>
        <begin position="275"/>
        <end position="296"/>
    </location>
</feature>
<dbReference type="InterPro" id="IPR001650">
    <property type="entry name" value="Helicase_C-like"/>
</dbReference>